<evidence type="ECO:0000256" key="1">
    <source>
        <dbReference type="SAM" id="MobiDB-lite"/>
    </source>
</evidence>
<organism evidence="3 4">
    <name type="scientific">Meloidogyne enterolobii</name>
    <name type="common">Root-knot nematode worm</name>
    <name type="synonym">Meloidogyne mayaguensis</name>
    <dbReference type="NCBI Taxonomy" id="390850"/>
    <lineage>
        <taxon>Eukaryota</taxon>
        <taxon>Metazoa</taxon>
        <taxon>Ecdysozoa</taxon>
        <taxon>Nematoda</taxon>
        <taxon>Chromadorea</taxon>
        <taxon>Rhabditida</taxon>
        <taxon>Tylenchina</taxon>
        <taxon>Tylenchomorpha</taxon>
        <taxon>Tylenchoidea</taxon>
        <taxon>Meloidogynidae</taxon>
        <taxon>Meloidogyninae</taxon>
        <taxon>Meloidogyne</taxon>
    </lineage>
</organism>
<proteinExistence type="predicted"/>
<protein>
    <submittedName>
        <fullName evidence="3">Uncharacterized protein</fullName>
    </submittedName>
</protein>
<feature type="compositionally biased region" description="Basic and acidic residues" evidence="1">
    <location>
        <begin position="1"/>
        <end position="10"/>
    </location>
</feature>
<dbReference type="AlphaFoldDB" id="A0A6V7XIQ6"/>
<feature type="transmembrane region" description="Helical" evidence="2">
    <location>
        <begin position="31"/>
        <end position="55"/>
    </location>
</feature>
<evidence type="ECO:0000313" key="3">
    <source>
        <dbReference type="EMBL" id="CAD2199123.1"/>
    </source>
</evidence>
<gene>
    <name evidence="3" type="ORF">MENT_LOCUS52492</name>
</gene>
<feature type="compositionally biased region" description="Low complexity" evidence="1">
    <location>
        <begin position="69"/>
        <end position="82"/>
    </location>
</feature>
<evidence type="ECO:0000256" key="2">
    <source>
        <dbReference type="SAM" id="Phobius"/>
    </source>
</evidence>
<keyword evidence="2" id="KW-1133">Transmembrane helix</keyword>
<dbReference type="Proteomes" id="UP000580250">
    <property type="component" value="Unassembled WGS sequence"/>
</dbReference>
<feature type="region of interest" description="Disordered" evidence="1">
    <location>
        <begin position="1"/>
        <end position="21"/>
    </location>
</feature>
<sequence length="110" mass="12527">MSRVRNEYSSRETGSSPSAFQMEKREQSNSWFKWFAIIISILCVTFMVATVILVLKLSLKSNEEDQTKNRNNSSSSSLSRPNEANELTGNITSNLKNEAKYLKNINKEIC</sequence>
<comment type="caution">
    <text evidence="3">The sequence shown here is derived from an EMBL/GenBank/DDBJ whole genome shotgun (WGS) entry which is preliminary data.</text>
</comment>
<keyword evidence="2" id="KW-0812">Transmembrane</keyword>
<name>A0A6V7XIQ6_MELEN</name>
<dbReference type="EMBL" id="CAJEWN010001650">
    <property type="protein sequence ID" value="CAD2199123.1"/>
    <property type="molecule type" value="Genomic_DNA"/>
</dbReference>
<keyword evidence="2" id="KW-0472">Membrane</keyword>
<accession>A0A6V7XIQ6</accession>
<evidence type="ECO:0000313" key="4">
    <source>
        <dbReference type="Proteomes" id="UP000580250"/>
    </source>
</evidence>
<feature type="region of interest" description="Disordered" evidence="1">
    <location>
        <begin position="63"/>
        <end position="91"/>
    </location>
</feature>
<reference evidence="3 4" key="1">
    <citation type="submission" date="2020-08" db="EMBL/GenBank/DDBJ databases">
        <authorList>
            <person name="Koutsovoulos G."/>
            <person name="Danchin GJ E."/>
        </authorList>
    </citation>
    <scope>NUCLEOTIDE SEQUENCE [LARGE SCALE GENOMIC DNA]</scope>
</reference>